<evidence type="ECO:0000313" key="2">
    <source>
        <dbReference type="EMBL" id="KRY10033.1"/>
    </source>
</evidence>
<evidence type="ECO:0000313" key="3">
    <source>
        <dbReference type="Proteomes" id="UP000054783"/>
    </source>
</evidence>
<feature type="compositionally biased region" description="Basic and acidic residues" evidence="1">
    <location>
        <begin position="247"/>
        <end position="261"/>
    </location>
</feature>
<feature type="region of interest" description="Disordered" evidence="1">
    <location>
        <begin position="247"/>
        <end position="281"/>
    </location>
</feature>
<dbReference type="AlphaFoldDB" id="A0A0V0ZC81"/>
<organism evidence="2 3">
    <name type="scientific">Trichinella patagoniensis</name>
    <dbReference type="NCBI Taxonomy" id="990121"/>
    <lineage>
        <taxon>Eukaryota</taxon>
        <taxon>Metazoa</taxon>
        <taxon>Ecdysozoa</taxon>
        <taxon>Nematoda</taxon>
        <taxon>Enoplea</taxon>
        <taxon>Dorylaimia</taxon>
        <taxon>Trichinellida</taxon>
        <taxon>Trichinellidae</taxon>
        <taxon>Trichinella</taxon>
    </lineage>
</organism>
<reference evidence="2 3" key="1">
    <citation type="submission" date="2015-01" db="EMBL/GenBank/DDBJ databases">
        <title>Evolution of Trichinella species and genotypes.</title>
        <authorList>
            <person name="Korhonen P.K."/>
            <person name="Edoardo P."/>
            <person name="Giuseppe L.R."/>
            <person name="Gasser R.B."/>
        </authorList>
    </citation>
    <scope>NUCLEOTIDE SEQUENCE [LARGE SCALE GENOMIC DNA]</scope>
    <source>
        <strain evidence="2">ISS2496</strain>
    </source>
</reference>
<dbReference type="Proteomes" id="UP000054783">
    <property type="component" value="Unassembled WGS sequence"/>
</dbReference>
<dbReference type="OrthoDB" id="5916799at2759"/>
<accession>A0A0V0ZC81</accession>
<dbReference type="EMBL" id="JYDQ01000246">
    <property type="protein sequence ID" value="KRY10033.1"/>
    <property type="molecule type" value="Genomic_DNA"/>
</dbReference>
<evidence type="ECO:0000256" key="1">
    <source>
        <dbReference type="SAM" id="MobiDB-lite"/>
    </source>
</evidence>
<feature type="region of interest" description="Disordered" evidence="1">
    <location>
        <begin position="168"/>
        <end position="192"/>
    </location>
</feature>
<gene>
    <name evidence="2" type="ORF">T12_14963</name>
</gene>
<comment type="caution">
    <text evidence="2">The sequence shown here is derived from an EMBL/GenBank/DDBJ whole genome shotgun (WGS) entry which is preliminary data.</text>
</comment>
<feature type="region of interest" description="Disordered" evidence="1">
    <location>
        <begin position="297"/>
        <end position="323"/>
    </location>
</feature>
<name>A0A0V0ZC81_9BILA</name>
<feature type="compositionally biased region" description="Polar residues" evidence="1">
    <location>
        <begin position="348"/>
        <end position="361"/>
    </location>
</feature>
<sequence>MVNLFHATGSFHRLGDEKSDKYWIAFEFSRTLPYRVKFVELEIRNDHYSATGYISLTARILASCTKTHEADSIFPLDNSVRKLPNQLFGFQIRPAFIRKAYIEKKSRHAYKQTNGKRFTRGLLLYYCEKKNKVDQNDLEQNLQLSTEHLGVVRFESRHARSEVFDRVGEEQADVHAAEDAEDEKKRRQHGRNARLRRLHRTWDAHHQQAGKVSGCERQQRVHCHVEPVVAHQHRQGPLLGQEVAEHEKRYEEHTRRDRQREPTVTQREVNPSAGEVAEQGEQVECQKAAHGREIAWRQRHRVGRDRLDATAQSRKYGQRDQKQKEDVEQLQLELFEHVVVLLALGAQSGANRRSSRGQQATIVDRRGVGQ</sequence>
<feature type="compositionally biased region" description="Basic and acidic residues" evidence="1">
    <location>
        <begin position="168"/>
        <end position="185"/>
    </location>
</feature>
<proteinExistence type="predicted"/>
<protein>
    <submittedName>
        <fullName evidence="2">Uncharacterized protein</fullName>
    </submittedName>
</protein>
<keyword evidence="3" id="KW-1185">Reference proteome</keyword>
<feature type="region of interest" description="Disordered" evidence="1">
    <location>
        <begin position="348"/>
        <end position="370"/>
    </location>
</feature>